<dbReference type="FunFam" id="3.90.79.10:FF:000179">
    <property type="entry name" value="Predicted protein"/>
    <property type="match status" value="1"/>
</dbReference>
<dbReference type="GO" id="GO:0019677">
    <property type="term" value="P:NAD+ catabolic process"/>
    <property type="evidence" value="ECO:0007669"/>
    <property type="project" value="TreeGrafter"/>
</dbReference>
<dbReference type="InterPro" id="IPR015375">
    <property type="entry name" value="NADH_PPase-like_N"/>
</dbReference>
<dbReference type="InterPro" id="IPR049734">
    <property type="entry name" value="NudC-like_C"/>
</dbReference>
<dbReference type="InterPro" id="IPR015376">
    <property type="entry name" value="Znr_NADH_PPase"/>
</dbReference>
<comment type="similarity">
    <text evidence="3">Belongs to the Nudix hydrolase family. NudC subfamily.</text>
</comment>
<dbReference type="Pfam" id="PF09297">
    <property type="entry name" value="Zn_ribbon_NUD"/>
    <property type="match status" value="1"/>
</dbReference>
<dbReference type="Gene3D" id="3.90.79.10">
    <property type="entry name" value="Nucleoside Triphosphate Pyrophosphohydrolase"/>
    <property type="match status" value="1"/>
</dbReference>
<dbReference type="OrthoDB" id="10249612at2759"/>
<evidence type="ECO:0000256" key="10">
    <source>
        <dbReference type="SAM" id="MobiDB-lite"/>
    </source>
</evidence>
<sequence>MSTLVSIEPLPEKIQSPTPSSALNTPSLKLDPQFFTGNPLERSLDVLQKFDGSAAPGASTEVSLIVVSGRSICVRNSENDATNPNIDQDLQALLLGVNDPQLDLNSEFISFIWQRDQVPGEAAEHGHASGSSSVRVSESCPEADYLAGQRLPLYLLGRDQEQRWTFAVDISSCRQGFLSFLKTSCGLDVKMGDLRMLMPTLSREACAIAGQAVALAQWHDAHQYCPRCGGPTVPVETGLRRRCTLDVAHKLYPRTDPVVIMLVESPDGNRALLGRSKKFTSGMYTCLSGFIDQCESVEEAVRREVREEARVQVDQVHILGTQPWPIGRYGTCELMLGCFAKAKSYEIMVNTDEMEDVQWYDRSELLAAVQLYEQNKEETMQSLQQRSMESLGFWIPPPVAVAHHLIRQWVLHGEPFFPSGNTLPKL</sequence>
<gene>
    <name evidence="12" type="ORF">CEUSTIGMA_g12879.t1</name>
</gene>
<feature type="region of interest" description="Disordered" evidence="10">
    <location>
        <begin position="1"/>
        <end position="23"/>
    </location>
</feature>
<dbReference type="NCBIfam" id="NF001299">
    <property type="entry name" value="PRK00241.1"/>
    <property type="match status" value="1"/>
</dbReference>
<dbReference type="PROSITE" id="PS00893">
    <property type="entry name" value="NUDIX_BOX"/>
    <property type="match status" value="1"/>
</dbReference>
<dbReference type="CDD" id="cd03429">
    <property type="entry name" value="NUDIX_NADH_pyrophosphatase_Nudt13"/>
    <property type="match status" value="1"/>
</dbReference>
<keyword evidence="8" id="KW-0520">NAD</keyword>
<evidence type="ECO:0000256" key="8">
    <source>
        <dbReference type="ARBA" id="ARBA00023027"/>
    </source>
</evidence>
<dbReference type="InterPro" id="IPR015797">
    <property type="entry name" value="NUDIX_hydrolase-like_dom_sf"/>
</dbReference>
<dbReference type="GO" id="GO:0005829">
    <property type="term" value="C:cytosol"/>
    <property type="evidence" value="ECO:0007669"/>
    <property type="project" value="TreeGrafter"/>
</dbReference>
<dbReference type="Gene3D" id="3.90.79.20">
    <property type="match status" value="1"/>
</dbReference>
<evidence type="ECO:0000256" key="4">
    <source>
        <dbReference type="ARBA" id="ARBA00012381"/>
    </source>
</evidence>
<comment type="cofactor">
    <cofactor evidence="2">
        <name>Zn(2+)</name>
        <dbReference type="ChEBI" id="CHEBI:29105"/>
    </cofactor>
</comment>
<evidence type="ECO:0000256" key="6">
    <source>
        <dbReference type="ARBA" id="ARBA00022801"/>
    </source>
</evidence>
<dbReference type="InterPro" id="IPR050241">
    <property type="entry name" value="NAD-cap_RNA_hydrolase_NudC"/>
</dbReference>
<dbReference type="GO" id="GO:0005777">
    <property type="term" value="C:peroxisome"/>
    <property type="evidence" value="ECO:0007669"/>
    <property type="project" value="TreeGrafter"/>
</dbReference>
<proteinExistence type="inferred from homology"/>
<dbReference type="GO" id="GO:0035529">
    <property type="term" value="F:NADH pyrophosphatase activity"/>
    <property type="evidence" value="ECO:0007669"/>
    <property type="project" value="TreeGrafter"/>
</dbReference>
<comment type="cofactor">
    <cofactor evidence="1">
        <name>Mg(2+)</name>
        <dbReference type="ChEBI" id="CHEBI:18420"/>
    </cofactor>
</comment>
<accession>A0A250XR11</accession>
<dbReference type="AlphaFoldDB" id="A0A250XR11"/>
<dbReference type="PANTHER" id="PTHR42904">
    <property type="entry name" value="NUDIX HYDROLASE, NUDC SUBFAMILY"/>
    <property type="match status" value="1"/>
</dbReference>
<evidence type="ECO:0000256" key="5">
    <source>
        <dbReference type="ARBA" id="ARBA00022723"/>
    </source>
</evidence>
<dbReference type="GO" id="GO:0006742">
    <property type="term" value="P:NADP+ catabolic process"/>
    <property type="evidence" value="ECO:0007669"/>
    <property type="project" value="TreeGrafter"/>
</dbReference>
<dbReference type="InterPro" id="IPR020084">
    <property type="entry name" value="NUDIX_hydrolase_CS"/>
</dbReference>
<evidence type="ECO:0000313" key="12">
    <source>
        <dbReference type="EMBL" id="GAX85463.1"/>
    </source>
</evidence>
<evidence type="ECO:0000256" key="1">
    <source>
        <dbReference type="ARBA" id="ARBA00001946"/>
    </source>
</evidence>
<dbReference type="Pfam" id="PF09296">
    <property type="entry name" value="NUDIX-like"/>
    <property type="match status" value="1"/>
</dbReference>
<comment type="catalytic activity">
    <reaction evidence="9">
        <text>a 5'-end NAD(+)-phospho-ribonucleoside in mRNA + H2O = a 5'-end phospho-adenosine-phospho-ribonucleoside in mRNA + beta-nicotinamide D-ribonucleotide + 2 H(+)</text>
        <dbReference type="Rhea" id="RHEA:60876"/>
        <dbReference type="Rhea" id="RHEA-COMP:15698"/>
        <dbReference type="Rhea" id="RHEA-COMP:15719"/>
        <dbReference type="ChEBI" id="CHEBI:14649"/>
        <dbReference type="ChEBI" id="CHEBI:15377"/>
        <dbReference type="ChEBI" id="CHEBI:15378"/>
        <dbReference type="ChEBI" id="CHEBI:144029"/>
        <dbReference type="ChEBI" id="CHEBI:144051"/>
    </reaction>
    <physiologicalReaction direction="left-to-right" evidence="9">
        <dbReference type="Rhea" id="RHEA:60877"/>
    </physiologicalReaction>
</comment>
<evidence type="ECO:0000256" key="9">
    <source>
        <dbReference type="ARBA" id="ARBA00023679"/>
    </source>
</evidence>
<comment type="caution">
    <text evidence="12">The sequence shown here is derived from an EMBL/GenBank/DDBJ whole genome shotgun (WGS) entry which is preliminary data.</text>
</comment>
<evidence type="ECO:0000256" key="2">
    <source>
        <dbReference type="ARBA" id="ARBA00001947"/>
    </source>
</evidence>
<name>A0A250XR11_9CHLO</name>
<feature type="domain" description="Nudix hydrolase" evidence="11">
    <location>
        <begin position="253"/>
        <end position="384"/>
    </location>
</feature>
<evidence type="ECO:0000259" key="11">
    <source>
        <dbReference type="PROSITE" id="PS51462"/>
    </source>
</evidence>
<keyword evidence="13" id="KW-1185">Reference proteome</keyword>
<dbReference type="Pfam" id="PF00293">
    <property type="entry name" value="NUDIX"/>
    <property type="match status" value="1"/>
</dbReference>
<dbReference type="EC" id="3.6.1.22" evidence="4"/>
<protein>
    <recommendedName>
        <fullName evidence="4">NAD(+) diphosphatase</fullName>
        <ecNumber evidence="4">3.6.1.22</ecNumber>
    </recommendedName>
</protein>
<organism evidence="12 13">
    <name type="scientific">Chlamydomonas eustigma</name>
    <dbReference type="NCBI Taxonomy" id="1157962"/>
    <lineage>
        <taxon>Eukaryota</taxon>
        <taxon>Viridiplantae</taxon>
        <taxon>Chlorophyta</taxon>
        <taxon>core chlorophytes</taxon>
        <taxon>Chlorophyceae</taxon>
        <taxon>CS clade</taxon>
        <taxon>Chlamydomonadales</taxon>
        <taxon>Chlamydomonadaceae</taxon>
        <taxon>Chlamydomonas</taxon>
    </lineage>
</organism>
<dbReference type="EMBL" id="BEGY01000170">
    <property type="protein sequence ID" value="GAX85463.1"/>
    <property type="molecule type" value="Genomic_DNA"/>
</dbReference>
<evidence type="ECO:0000256" key="3">
    <source>
        <dbReference type="ARBA" id="ARBA00009595"/>
    </source>
</evidence>
<dbReference type="GO" id="GO:0046872">
    <property type="term" value="F:metal ion binding"/>
    <property type="evidence" value="ECO:0007669"/>
    <property type="project" value="UniProtKB-KW"/>
</dbReference>
<dbReference type="InterPro" id="IPR000086">
    <property type="entry name" value="NUDIX_hydrolase_dom"/>
</dbReference>
<dbReference type="PROSITE" id="PS51462">
    <property type="entry name" value="NUDIX"/>
    <property type="match status" value="1"/>
</dbReference>
<dbReference type="PANTHER" id="PTHR42904:SF6">
    <property type="entry name" value="NAD-CAPPED RNA HYDROLASE NUDT12"/>
    <property type="match status" value="1"/>
</dbReference>
<dbReference type="Proteomes" id="UP000232323">
    <property type="component" value="Unassembled WGS sequence"/>
</dbReference>
<keyword evidence="7" id="KW-0460">Magnesium</keyword>
<keyword evidence="5" id="KW-0479">Metal-binding</keyword>
<dbReference type="STRING" id="1157962.A0A250XR11"/>
<reference evidence="12 13" key="1">
    <citation type="submission" date="2017-08" db="EMBL/GenBank/DDBJ databases">
        <title>Acidophilic green algal genome provides insights into adaptation to an acidic environment.</title>
        <authorList>
            <person name="Hirooka S."/>
            <person name="Hirose Y."/>
            <person name="Kanesaki Y."/>
            <person name="Higuchi S."/>
            <person name="Fujiwara T."/>
            <person name="Onuma R."/>
            <person name="Era A."/>
            <person name="Ohbayashi R."/>
            <person name="Uzuka A."/>
            <person name="Nozaki H."/>
            <person name="Yoshikawa H."/>
            <person name="Miyagishima S.Y."/>
        </authorList>
    </citation>
    <scope>NUCLEOTIDE SEQUENCE [LARGE SCALE GENOMIC DNA]</scope>
    <source>
        <strain evidence="12 13">NIES-2499</strain>
    </source>
</reference>
<dbReference type="SUPFAM" id="SSF55811">
    <property type="entry name" value="Nudix"/>
    <property type="match status" value="1"/>
</dbReference>
<evidence type="ECO:0000256" key="7">
    <source>
        <dbReference type="ARBA" id="ARBA00022842"/>
    </source>
</evidence>
<keyword evidence="6" id="KW-0378">Hydrolase</keyword>
<evidence type="ECO:0000313" key="13">
    <source>
        <dbReference type="Proteomes" id="UP000232323"/>
    </source>
</evidence>